<proteinExistence type="inferred from homology"/>
<dbReference type="Gene3D" id="3.30.2140.20">
    <property type="match status" value="1"/>
</dbReference>
<dbReference type="Pfam" id="PF00797">
    <property type="entry name" value="Acetyltransf_2"/>
    <property type="match status" value="1"/>
</dbReference>
<evidence type="ECO:0000256" key="1">
    <source>
        <dbReference type="ARBA" id="ARBA00006547"/>
    </source>
</evidence>
<keyword evidence="2 3" id="KW-0808">Transferase</keyword>
<keyword evidence="4" id="KW-1185">Reference proteome</keyword>
<dbReference type="InterPro" id="IPR038765">
    <property type="entry name" value="Papain-like_cys_pep_sf"/>
</dbReference>
<protein>
    <submittedName>
        <fullName evidence="3">Arylamine N-acetyltransferase 1</fullName>
    </submittedName>
</protein>
<sequence length="313" mass="35909">MSSAYSKDQVDRYFEYISLPKRYRREANPTLDLNFLTALHTHQISKVPYENLQLHYSESHAVSLDPHKLYAKIVANARGRGGYCMENSLFFNHVLRAVGFQVFTAGVRIRPRLDGVPQGDYIGWVHIVNIVTLYDGSKYMVDVGFGGDQATKPIPLIDGHVVHNLGTQEVRLIFDAIPSQVDQSRKLWIYQYRNNPKQPWNSFYCFPEFEFLPQDFEIMNYYTSTCSAEANFQTRKVIVVRFLREGEEITGKVMLIDGDVKENVAGKTRLVRTFKTESERVEGLKAIFGITLVDEEIQGIMGRNVELLLPLEV</sequence>
<name>A0A3D8QUB9_9HELO</name>
<dbReference type="Proteomes" id="UP000256328">
    <property type="component" value="Unassembled WGS sequence"/>
</dbReference>
<dbReference type="OrthoDB" id="10260017at2759"/>
<dbReference type="GO" id="GO:0016407">
    <property type="term" value="F:acetyltransferase activity"/>
    <property type="evidence" value="ECO:0007669"/>
    <property type="project" value="InterPro"/>
</dbReference>
<evidence type="ECO:0000313" key="4">
    <source>
        <dbReference type="Proteomes" id="UP000256328"/>
    </source>
</evidence>
<dbReference type="PRINTS" id="PR01543">
    <property type="entry name" value="ANATRNSFRASE"/>
</dbReference>
<dbReference type="EMBL" id="PDLN01000015">
    <property type="protein sequence ID" value="RDW65367.1"/>
    <property type="molecule type" value="Genomic_DNA"/>
</dbReference>
<dbReference type="PANTHER" id="PTHR11786">
    <property type="entry name" value="N-HYDROXYARYLAMINE O-ACETYLTRANSFERASE"/>
    <property type="match status" value="1"/>
</dbReference>
<evidence type="ECO:0000313" key="3">
    <source>
        <dbReference type="EMBL" id="RDW65367.1"/>
    </source>
</evidence>
<dbReference type="SUPFAM" id="SSF54001">
    <property type="entry name" value="Cysteine proteinases"/>
    <property type="match status" value="1"/>
</dbReference>
<reference evidence="3 4" key="1">
    <citation type="journal article" date="2018" name="IMA Fungus">
        <title>IMA Genome-F 9: Draft genome sequence of Annulohypoxylon stygium, Aspergillus mulundensis, Berkeleyomyces basicola (syn. Thielaviopsis basicola), Ceratocystis smalleyi, two Cercospora beticola strains, Coleophoma cylindrospora, Fusarium fracticaudum, Phialophora cf. hyalina, and Morchella septimelata.</title>
        <authorList>
            <person name="Wingfield B.D."/>
            <person name="Bills G.F."/>
            <person name="Dong Y."/>
            <person name="Huang W."/>
            <person name="Nel W.J."/>
            <person name="Swalarsk-Parry B.S."/>
            <person name="Vaghefi N."/>
            <person name="Wilken P.M."/>
            <person name="An Z."/>
            <person name="de Beer Z.W."/>
            <person name="De Vos L."/>
            <person name="Chen L."/>
            <person name="Duong T.A."/>
            <person name="Gao Y."/>
            <person name="Hammerbacher A."/>
            <person name="Kikkert J.R."/>
            <person name="Li Y."/>
            <person name="Li H."/>
            <person name="Li K."/>
            <person name="Li Q."/>
            <person name="Liu X."/>
            <person name="Ma X."/>
            <person name="Naidoo K."/>
            <person name="Pethybridge S.J."/>
            <person name="Sun J."/>
            <person name="Steenkamp E.T."/>
            <person name="van der Nest M.A."/>
            <person name="van Wyk S."/>
            <person name="Wingfield M.J."/>
            <person name="Xiong C."/>
            <person name="Yue Q."/>
            <person name="Zhang X."/>
        </authorList>
    </citation>
    <scope>NUCLEOTIDE SEQUENCE [LARGE SCALE GENOMIC DNA]</scope>
    <source>
        <strain evidence="3 4">BP5796</strain>
    </source>
</reference>
<comment type="caution">
    <text evidence="3">The sequence shown here is derived from an EMBL/GenBank/DDBJ whole genome shotgun (WGS) entry which is preliminary data.</text>
</comment>
<dbReference type="PANTHER" id="PTHR11786:SF0">
    <property type="entry name" value="ARYLAMINE N-ACETYLTRANSFERASE 4-RELATED"/>
    <property type="match status" value="1"/>
</dbReference>
<comment type="similarity">
    <text evidence="1 2">Belongs to the arylamine N-acetyltransferase family.</text>
</comment>
<keyword evidence="2" id="KW-0012">Acyltransferase</keyword>
<dbReference type="AlphaFoldDB" id="A0A3D8QUB9"/>
<gene>
    <name evidence="3" type="ORF">BP5796_10059</name>
</gene>
<accession>A0A3D8QUB9</accession>
<dbReference type="InterPro" id="IPR001447">
    <property type="entry name" value="Arylamine_N-AcTrfase"/>
</dbReference>
<evidence type="ECO:0000256" key="2">
    <source>
        <dbReference type="RuleBase" id="RU003452"/>
    </source>
</evidence>
<dbReference type="InterPro" id="IPR053710">
    <property type="entry name" value="Arylamine_NAT_domain_sf"/>
</dbReference>
<organism evidence="3 4">
    <name type="scientific">Coleophoma crateriformis</name>
    <dbReference type="NCBI Taxonomy" id="565419"/>
    <lineage>
        <taxon>Eukaryota</taxon>
        <taxon>Fungi</taxon>
        <taxon>Dikarya</taxon>
        <taxon>Ascomycota</taxon>
        <taxon>Pezizomycotina</taxon>
        <taxon>Leotiomycetes</taxon>
        <taxon>Helotiales</taxon>
        <taxon>Dermateaceae</taxon>
        <taxon>Coleophoma</taxon>
    </lineage>
</organism>